<gene>
    <name evidence="1" type="ORF">PaBG_00143</name>
</gene>
<name>S5VV77_9CAUD</name>
<accession>S5VV77</accession>
<keyword evidence="2" id="KW-1185">Reference proteome</keyword>
<protein>
    <submittedName>
        <fullName evidence="1">Uncharacterized protein</fullName>
    </submittedName>
</protein>
<dbReference type="KEGG" id="vg:16574829"/>
<proteinExistence type="predicted"/>
<sequence length="171" mass="19648">MIYVHDNPQGLEFNSVLYVFMRNWYCPEIPEHQFTGDTWFKVPAIRKESRDSVSYTIINSKIEMSAMMMVSDNGRLLKANRAKVDQKVAPSQLSAIEREAFDIPMWEKANQQSWPYGAMFNSADVNRRYREKNGVNTDAYFSVSSTNKLFTEVKKAVSPKPCNCGKAHYLG</sequence>
<dbReference type="Proteomes" id="UP000015545">
    <property type="component" value="Segment"/>
</dbReference>
<evidence type="ECO:0000313" key="2">
    <source>
        <dbReference type="Proteomes" id="UP000015545"/>
    </source>
</evidence>
<dbReference type="OrthoDB" id="37563at10239"/>
<organism evidence="1 2">
    <name type="scientific">Pseudomonas phage PaBG</name>
    <dbReference type="NCBI Taxonomy" id="1335230"/>
    <lineage>
        <taxon>Viruses</taxon>
        <taxon>Duplodnaviria</taxon>
        <taxon>Heunggongvirae</taxon>
        <taxon>Uroviricota</taxon>
        <taxon>Caudoviricetes</taxon>
        <taxon>Baikalvirus</taxon>
        <taxon>Baikalvirus PaBG</taxon>
    </lineage>
</organism>
<reference evidence="1 2" key="1">
    <citation type="journal article" date="2014" name="Genome Announc.">
        <title>Complete Genome Sequence of the Novel Giant Pseudomonas Phage PaBG.</title>
        <authorList>
            <person name="Sykilinda N.N."/>
            <person name="Bondar A.A."/>
            <person name="Gorshkova A.S."/>
            <person name="Kurochkina L.P."/>
            <person name="Kulikov E.E."/>
            <person name="Shneider M.M."/>
            <person name="Kadykov V.A."/>
            <person name="Solovjeva N.V."/>
            <person name="Kabilov M.R."/>
            <person name="Mesyanzhinov V.V."/>
            <person name="Vlassov V.V."/>
            <person name="Drukker V.V."/>
            <person name="Miroshnikov K.A."/>
        </authorList>
    </citation>
    <scope>NUCLEOTIDE SEQUENCE [LARGE SCALE GENOMIC DNA]</scope>
</reference>
<dbReference type="RefSeq" id="YP_008433474.1">
    <property type="nucleotide sequence ID" value="NC_022096.1"/>
</dbReference>
<dbReference type="EMBL" id="KF147891">
    <property type="protein sequence ID" value="AGS82027.1"/>
    <property type="molecule type" value="Genomic_DNA"/>
</dbReference>
<evidence type="ECO:0000313" key="1">
    <source>
        <dbReference type="EMBL" id="AGS82027.1"/>
    </source>
</evidence>